<feature type="transmembrane region" description="Helical" evidence="7">
    <location>
        <begin position="223"/>
        <end position="244"/>
    </location>
</feature>
<dbReference type="GO" id="GO:0022857">
    <property type="term" value="F:transmembrane transporter activity"/>
    <property type="evidence" value="ECO:0007669"/>
    <property type="project" value="InterPro"/>
</dbReference>
<dbReference type="AlphaFoldDB" id="A0A939TS46"/>
<gene>
    <name evidence="9" type="ORF">J5V96_16795</name>
</gene>
<feature type="transmembrane region" description="Helical" evidence="7">
    <location>
        <begin position="493"/>
        <end position="513"/>
    </location>
</feature>
<feature type="transmembrane region" description="Helical" evidence="7">
    <location>
        <begin position="288"/>
        <end position="309"/>
    </location>
</feature>
<feature type="transmembrane region" description="Helical" evidence="7">
    <location>
        <begin position="33"/>
        <end position="59"/>
    </location>
</feature>
<evidence type="ECO:0000256" key="3">
    <source>
        <dbReference type="ARBA" id="ARBA00022475"/>
    </source>
</evidence>
<sequence length="525" mass="53701">MRTVYSHSLTDQIVGYGGGVTSPTPPPVTARSWAALGILTLAVLLLAIDGTVLALAVPALTADLNPTATQLLWIGDIYSFALAGLLVTMGNLADRIGRKRLLLIGSAGFGLSSLLAAFATTPDLLILARAILGISGATIMPSTLAIVRNLFTDPAMRTRAIAVWAAGATAGAAVGPIVGGALLEHFPWGSVFLINVPIMLLVLVGGILLLPESKNPTGGPIDLLSALLSFVAIVSIVYAIKHVFANGLDGIVPVAVLLGLLAGWGFLRRQRRLTQPLIDVSLFRSPAFSGAVLANTVSIFAFVGLLFFFSQYLQLVRGLGPLQAGLVELSATIASMVVIALAGFMLGRLGRGRAISAGLALGAIGLGVLALAEGMTGLAGIIIGFAIVGFGAGLAMTLTTDAVVSAAPRERAGAASSIAETAYELGAALGIAVLGSVQLALYRWNLPAIDDATSAANLHESLATGMTQLDTADPAVLAAIEQAQHAFTVGMQWTSVIAALLLAIAAVIAWIAIPSQGERAPAVEH</sequence>
<accession>A0A939TS46</accession>
<dbReference type="InterPro" id="IPR036259">
    <property type="entry name" value="MFS_trans_sf"/>
</dbReference>
<evidence type="ECO:0000256" key="2">
    <source>
        <dbReference type="ARBA" id="ARBA00022448"/>
    </source>
</evidence>
<dbReference type="InterPro" id="IPR005829">
    <property type="entry name" value="Sugar_transporter_CS"/>
</dbReference>
<dbReference type="PANTHER" id="PTHR42718">
    <property type="entry name" value="MAJOR FACILITATOR SUPERFAMILY MULTIDRUG TRANSPORTER MFSC"/>
    <property type="match status" value="1"/>
</dbReference>
<evidence type="ECO:0000256" key="6">
    <source>
        <dbReference type="ARBA" id="ARBA00023136"/>
    </source>
</evidence>
<dbReference type="Proteomes" id="UP000680132">
    <property type="component" value="Unassembled WGS sequence"/>
</dbReference>
<feature type="transmembrane region" description="Helical" evidence="7">
    <location>
        <begin position="126"/>
        <end position="147"/>
    </location>
</feature>
<dbReference type="InterPro" id="IPR020846">
    <property type="entry name" value="MFS_dom"/>
</dbReference>
<evidence type="ECO:0000256" key="5">
    <source>
        <dbReference type="ARBA" id="ARBA00022989"/>
    </source>
</evidence>
<evidence type="ECO:0000313" key="9">
    <source>
        <dbReference type="EMBL" id="MBO3665160.1"/>
    </source>
</evidence>
<dbReference type="Pfam" id="PF07690">
    <property type="entry name" value="MFS_1"/>
    <property type="match status" value="1"/>
</dbReference>
<dbReference type="SUPFAM" id="SSF103473">
    <property type="entry name" value="MFS general substrate transporter"/>
    <property type="match status" value="1"/>
</dbReference>
<feature type="transmembrane region" description="Helical" evidence="7">
    <location>
        <begin position="159"/>
        <end position="182"/>
    </location>
</feature>
<protein>
    <submittedName>
        <fullName evidence="9">MFS transporter</fullName>
    </submittedName>
</protein>
<feature type="transmembrane region" description="Helical" evidence="7">
    <location>
        <begin position="425"/>
        <end position="444"/>
    </location>
</feature>
<keyword evidence="4 7" id="KW-0812">Transmembrane</keyword>
<organism evidence="9 10">
    <name type="scientific">Microbacterium stercoris</name>
    <dbReference type="NCBI Taxonomy" id="2820289"/>
    <lineage>
        <taxon>Bacteria</taxon>
        <taxon>Bacillati</taxon>
        <taxon>Actinomycetota</taxon>
        <taxon>Actinomycetes</taxon>
        <taxon>Micrococcales</taxon>
        <taxon>Microbacteriaceae</taxon>
        <taxon>Microbacterium</taxon>
    </lineage>
</organism>
<dbReference type="Gene3D" id="1.20.1720.10">
    <property type="entry name" value="Multidrug resistance protein D"/>
    <property type="match status" value="1"/>
</dbReference>
<evidence type="ECO:0000256" key="7">
    <source>
        <dbReference type="SAM" id="Phobius"/>
    </source>
</evidence>
<evidence type="ECO:0000256" key="4">
    <source>
        <dbReference type="ARBA" id="ARBA00022692"/>
    </source>
</evidence>
<evidence type="ECO:0000256" key="1">
    <source>
        <dbReference type="ARBA" id="ARBA00004651"/>
    </source>
</evidence>
<keyword evidence="5 7" id="KW-1133">Transmembrane helix</keyword>
<dbReference type="PROSITE" id="PS50850">
    <property type="entry name" value="MFS"/>
    <property type="match status" value="1"/>
</dbReference>
<dbReference type="InterPro" id="IPR011701">
    <property type="entry name" value="MFS"/>
</dbReference>
<dbReference type="Gene3D" id="1.20.1250.20">
    <property type="entry name" value="MFS general substrate transporter like domains"/>
    <property type="match status" value="1"/>
</dbReference>
<feature type="transmembrane region" description="Helical" evidence="7">
    <location>
        <begin position="378"/>
        <end position="404"/>
    </location>
</feature>
<keyword evidence="2" id="KW-0813">Transport</keyword>
<dbReference type="GO" id="GO:0005886">
    <property type="term" value="C:plasma membrane"/>
    <property type="evidence" value="ECO:0007669"/>
    <property type="project" value="UniProtKB-SubCell"/>
</dbReference>
<dbReference type="CDD" id="cd17321">
    <property type="entry name" value="MFS_MMR_MDR_like"/>
    <property type="match status" value="1"/>
</dbReference>
<dbReference type="PANTHER" id="PTHR42718:SF47">
    <property type="entry name" value="METHYL VIOLOGEN RESISTANCE PROTEIN SMVA"/>
    <property type="match status" value="1"/>
</dbReference>
<proteinExistence type="predicted"/>
<feature type="transmembrane region" description="Helical" evidence="7">
    <location>
        <begin position="250"/>
        <end position="267"/>
    </location>
</feature>
<name>A0A939TS46_9MICO</name>
<feature type="transmembrane region" description="Helical" evidence="7">
    <location>
        <begin position="71"/>
        <end position="89"/>
    </location>
</feature>
<keyword evidence="3" id="KW-1003">Cell membrane</keyword>
<dbReference type="EMBL" id="JAGFOA010000008">
    <property type="protein sequence ID" value="MBO3665160.1"/>
    <property type="molecule type" value="Genomic_DNA"/>
</dbReference>
<feature type="transmembrane region" description="Helical" evidence="7">
    <location>
        <begin position="329"/>
        <end position="347"/>
    </location>
</feature>
<feature type="transmembrane region" description="Helical" evidence="7">
    <location>
        <begin position="101"/>
        <end position="120"/>
    </location>
</feature>
<keyword evidence="6 7" id="KW-0472">Membrane</keyword>
<comment type="subcellular location">
    <subcellularLocation>
        <location evidence="1">Cell membrane</location>
        <topology evidence="1">Multi-pass membrane protein</topology>
    </subcellularLocation>
</comment>
<comment type="caution">
    <text evidence="9">The sequence shown here is derived from an EMBL/GenBank/DDBJ whole genome shotgun (WGS) entry which is preliminary data.</text>
</comment>
<dbReference type="PROSITE" id="PS00216">
    <property type="entry name" value="SUGAR_TRANSPORT_1"/>
    <property type="match status" value="1"/>
</dbReference>
<keyword evidence="10" id="KW-1185">Reference proteome</keyword>
<reference evidence="9" key="1">
    <citation type="submission" date="2021-03" db="EMBL/GenBank/DDBJ databases">
        <title>Microbacterium sp. nov., a novel actinobacterium isolated from cow dung.</title>
        <authorList>
            <person name="Zhang L."/>
        </authorList>
    </citation>
    <scope>NUCLEOTIDE SEQUENCE</scope>
    <source>
        <strain evidence="9">NEAU-LLB</strain>
    </source>
</reference>
<feature type="transmembrane region" description="Helical" evidence="7">
    <location>
        <begin position="188"/>
        <end position="211"/>
    </location>
</feature>
<evidence type="ECO:0000313" key="10">
    <source>
        <dbReference type="Proteomes" id="UP000680132"/>
    </source>
</evidence>
<feature type="transmembrane region" description="Helical" evidence="7">
    <location>
        <begin position="354"/>
        <end position="372"/>
    </location>
</feature>
<evidence type="ECO:0000259" key="8">
    <source>
        <dbReference type="PROSITE" id="PS50850"/>
    </source>
</evidence>
<feature type="domain" description="Major facilitator superfamily (MFS) profile" evidence="8">
    <location>
        <begin position="35"/>
        <end position="517"/>
    </location>
</feature>